<comment type="caution">
    <text evidence="3">The sequence shown here is derived from an EMBL/GenBank/DDBJ whole genome shotgun (WGS) entry which is preliminary data.</text>
</comment>
<proteinExistence type="predicted"/>
<sequence length="395" mass="44270">MDQMFSLLTVLCVITYCQGAELSMRRVAAHYVRGICGFLSCREDIRTSDSSTPDKDQGGSSVSYKSIWNMSLYQRHPINANSQHDVLLGSVSSTVPRLRDYSDRMKIGGYRGTTGAVVDVEFFKQEDCQGQFVCFIRGADALGKEVVSSVTLVQQKDQEGNKMVKANVTESTSLLASVQQMADGVGNKIWTKIISVESKMKNKLVSAENSIEHLQKVLATRKKNFKNKINNEIEQLQSEITAGSASLEKDLDDLFGAIAKRLKQITDQPRNEMVRNVSHSLDSIAQTLHEQQRQSLEKAFEGIEETVNSETAVLLTSMEAEVGLLKTYGEMNLDIVRNETDAIGEILTSEEMKTRCLPDDSVSMIEKVKKYLNLYILYHWQDVDFLRSEVPLVAR</sequence>
<reference evidence="3 4" key="1">
    <citation type="journal article" date="2021" name="Elife">
        <title>Chloroplast acquisition without the gene transfer in kleptoplastic sea slugs, Plakobranchus ocellatus.</title>
        <authorList>
            <person name="Maeda T."/>
            <person name="Takahashi S."/>
            <person name="Yoshida T."/>
            <person name="Shimamura S."/>
            <person name="Takaki Y."/>
            <person name="Nagai Y."/>
            <person name="Toyoda A."/>
            <person name="Suzuki Y."/>
            <person name="Arimoto A."/>
            <person name="Ishii H."/>
            <person name="Satoh N."/>
            <person name="Nishiyama T."/>
            <person name="Hasebe M."/>
            <person name="Maruyama T."/>
            <person name="Minagawa J."/>
            <person name="Obokata J."/>
            <person name="Shigenobu S."/>
        </authorList>
    </citation>
    <scope>NUCLEOTIDE SEQUENCE [LARGE SCALE GENOMIC DNA]</scope>
</reference>
<dbReference type="EMBL" id="BMAT01001104">
    <property type="protein sequence ID" value="GFR79690.1"/>
    <property type="molecule type" value="Genomic_DNA"/>
</dbReference>
<accession>A0AAV4G3X0</accession>
<evidence type="ECO:0000313" key="4">
    <source>
        <dbReference type="Proteomes" id="UP000762676"/>
    </source>
</evidence>
<keyword evidence="4" id="KW-1185">Reference proteome</keyword>
<dbReference type="Proteomes" id="UP000762676">
    <property type="component" value="Unassembled WGS sequence"/>
</dbReference>
<evidence type="ECO:0000313" key="3">
    <source>
        <dbReference type="EMBL" id="GFR79690.1"/>
    </source>
</evidence>
<keyword evidence="1" id="KW-0175">Coiled coil</keyword>
<evidence type="ECO:0000256" key="2">
    <source>
        <dbReference type="SAM" id="SignalP"/>
    </source>
</evidence>
<protein>
    <submittedName>
        <fullName evidence="3">Uncharacterized protein</fullName>
    </submittedName>
</protein>
<feature type="coiled-coil region" evidence="1">
    <location>
        <begin position="197"/>
        <end position="239"/>
    </location>
</feature>
<gene>
    <name evidence="3" type="ORF">ElyMa_000561600</name>
</gene>
<keyword evidence="2" id="KW-0732">Signal</keyword>
<dbReference type="AlphaFoldDB" id="A0AAV4G3X0"/>
<evidence type="ECO:0000256" key="1">
    <source>
        <dbReference type="SAM" id="Coils"/>
    </source>
</evidence>
<name>A0AAV4G3X0_9GAST</name>
<feature type="chain" id="PRO_5043439112" evidence="2">
    <location>
        <begin position="20"/>
        <end position="395"/>
    </location>
</feature>
<dbReference type="Gene3D" id="1.20.120.20">
    <property type="entry name" value="Apolipoprotein"/>
    <property type="match status" value="1"/>
</dbReference>
<organism evidence="3 4">
    <name type="scientific">Elysia marginata</name>
    <dbReference type="NCBI Taxonomy" id="1093978"/>
    <lineage>
        <taxon>Eukaryota</taxon>
        <taxon>Metazoa</taxon>
        <taxon>Spiralia</taxon>
        <taxon>Lophotrochozoa</taxon>
        <taxon>Mollusca</taxon>
        <taxon>Gastropoda</taxon>
        <taxon>Heterobranchia</taxon>
        <taxon>Euthyneura</taxon>
        <taxon>Panpulmonata</taxon>
        <taxon>Sacoglossa</taxon>
        <taxon>Placobranchoidea</taxon>
        <taxon>Plakobranchidae</taxon>
        <taxon>Elysia</taxon>
    </lineage>
</organism>
<feature type="signal peptide" evidence="2">
    <location>
        <begin position="1"/>
        <end position="19"/>
    </location>
</feature>